<feature type="transmembrane region" description="Helical" evidence="7">
    <location>
        <begin position="199"/>
        <end position="219"/>
    </location>
</feature>
<evidence type="ECO:0000313" key="8">
    <source>
        <dbReference type="EMBL" id="KAF2187688.1"/>
    </source>
</evidence>
<evidence type="ECO:0000256" key="1">
    <source>
        <dbReference type="ARBA" id="ARBA00004141"/>
    </source>
</evidence>
<evidence type="ECO:0000256" key="2">
    <source>
        <dbReference type="ARBA" id="ARBA00022448"/>
    </source>
</evidence>
<protein>
    <recommendedName>
        <fullName evidence="10">MFS general substrate transporter</fullName>
    </recommendedName>
</protein>
<name>A0A6A6EAY4_9PEZI</name>
<dbReference type="InterPro" id="IPR036259">
    <property type="entry name" value="MFS_trans_sf"/>
</dbReference>
<evidence type="ECO:0000256" key="3">
    <source>
        <dbReference type="ARBA" id="ARBA00022692"/>
    </source>
</evidence>
<evidence type="ECO:0000256" key="6">
    <source>
        <dbReference type="SAM" id="MobiDB-lite"/>
    </source>
</evidence>
<dbReference type="GO" id="GO:0022857">
    <property type="term" value="F:transmembrane transporter activity"/>
    <property type="evidence" value="ECO:0007669"/>
    <property type="project" value="TreeGrafter"/>
</dbReference>
<evidence type="ECO:0000256" key="4">
    <source>
        <dbReference type="ARBA" id="ARBA00022989"/>
    </source>
</evidence>
<comment type="subcellular location">
    <subcellularLocation>
        <location evidence="1">Membrane</location>
        <topology evidence="1">Multi-pass membrane protein</topology>
    </subcellularLocation>
</comment>
<feature type="transmembrane region" description="Helical" evidence="7">
    <location>
        <begin position="88"/>
        <end position="105"/>
    </location>
</feature>
<dbReference type="OrthoDB" id="3932638at2759"/>
<proteinExistence type="predicted"/>
<keyword evidence="2" id="KW-0813">Transport</keyword>
<evidence type="ECO:0000256" key="7">
    <source>
        <dbReference type="SAM" id="Phobius"/>
    </source>
</evidence>
<dbReference type="SUPFAM" id="SSF103473">
    <property type="entry name" value="MFS general substrate transporter"/>
    <property type="match status" value="1"/>
</dbReference>
<dbReference type="PANTHER" id="PTHR43791">
    <property type="entry name" value="PERMEASE-RELATED"/>
    <property type="match status" value="1"/>
</dbReference>
<feature type="transmembrane region" description="Helical" evidence="7">
    <location>
        <begin position="117"/>
        <end position="136"/>
    </location>
</feature>
<evidence type="ECO:0000313" key="9">
    <source>
        <dbReference type="Proteomes" id="UP000800200"/>
    </source>
</evidence>
<dbReference type="Gene3D" id="1.20.1250.20">
    <property type="entry name" value="MFS general substrate transporter like domains"/>
    <property type="match status" value="1"/>
</dbReference>
<dbReference type="Proteomes" id="UP000800200">
    <property type="component" value="Unassembled WGS sequence"/>
</dbReference>
<reference evidence="8" key="1">
    <citation type="journal article" date="2020" name="Stud. Mycol.">
        <title>101 Dothideomycetes genomes: a test case for predicting lifestyles and emergence of pathogens.</title>
        <authorList>
            <person name="Haridas S."/>
            <person name="Albert R."/>
            <person name="Binder M."/>
            <person name="Bloem J."/>
            <person name="Labutti K."/>
            <person name="Salamov A."/>
            <person name="Andreopoulos B."/>
            <person name="Baker S."/>
            <person name="Barry K."/>
            <person name="Bills G."/>
            <person name="Bluhm B."/>
            <person name="Cannon C."/>
            <person name="Castanera R."/>
            <person name="Culley D."/>
            <person name="Daum C."/>
            <person name="Ezra D."/>
            <person name="Gonzalez J."/>
            <person name="Henrissat B."/>
            <person name="Kuo A."/>
            <person name="Liang C."/>
            <person name="Lipzen A."/>
            <person name="Lutzoni F."/>
            <person name="Magnuson J."/>
            <person name="Mondo S."/>
            <person name="Nolan M."/>
            <person name="Ohm R."/>
            <person name="Pangilinan J."/>
            <person name="Park H.-J."/>
            <person name="Ramirez L."/>
            <person name="Alfaro M."/>
            <person name="Sun H."/>
            <person name="Tritt A."/>
            <person name="Yoshinaga Y."/>
            <person name="Zwiers L.-H."/>
            <person name="Turgeon B."/>
            <person name="Goodwin S."/>
            <person name="Spatafora J."/>
            <person name="Crous P."/>
            <person name="Grigoriev I."/>
        </authorList>
    </citation>
    <scope>NUCLEOTIDE SEQUENCE</scope>
    <source>
        <strain evidence="8">CBS 207.26</strain>
    </source>
</reference>
<organism evidence="8 9">
    <name type="scientific">Zopfia rhizophila CBS 207.26</name>
    <dbReference type="NCBI Taxonomy" id="1314779"/>
    <lineage>
        <taxon>Eukaryota</taxon>
        <taxon>Fungi</taxon>
        <taxon>Dikarya</taxon>
        <taxon>Ascomycota</taxon>
        <taxon>Pezizomycotina</taxon>
        <taxon>Dothideomycetes</taxon>
        <taxon>Dothideomycetes incertae sedis</taxon>
        <taxon>Zopfiaceae</taxon>
        <taxon>Zopfia</taxon>
    </lineage>
</organism>
<sequence length="419" mass="46798">MSSRPRRETDSMIRVKFAFKTSLEQLRNGQNRKERALLKILDFRVLLPGCIVYVIAYLDRGNLGNVKILQSGTQYSLVNSLNLKRTEFNFSVSITYFAVTVGLLPSNIPMKKFSSKYYLSVIMLVWAIPVLCIAATKNAAGLMSLRFFLGFQTLGSSTALSERERFVAINRCGRGASRRTDVTWSWAAFIRIFTRPSTYVFFIAYIASCTVAQAQATFLPTILHTFLKYDITTSNIFSALTYVFIIPVTSSRDYNWIGPEIEWGIHHSDGGLHSRVCDLASLKSESNNSRHNYQRSHYLWHSIPWWALSICSASSLELPDFDSMYPNSNAPNFVPGFAGTVAILTVGVIVYSPLPLWLMYEANRKKMSAGFSIPLRAMEDEERGQVSAAAHARPPELAGQDANGKKDLEKGGAEAVGTC</sequence>
<dbReference type="EMBL" id="ML994626">
    <property type="protein sequence ID" value="KAF2187688.1"/>
    <property type="molecule type" value="Genomic_DNA"/>
</dbReference>
<keyword evidence="5 7" id="KW-0472">Membrane</keyword>
<keyword evidence="9" id="KW-1185">Reference proteome</keyword>
<feature type="transmembrane region" description="Helical" evidence="7">
    <location>
        <begin position="298"/>
        <end position="316"/>
    </location>
</feature>
<feature type="transmembrane region" description="Helical" evidence="7">
    <location>
        <begin position="231"/>
        <end position="249"/>
    </location>
</feature>
<dbReference type="PANTHER" id="PTHR43791:SF36">
    <property type="entry name" value="TRANSPORTER, PUTATIVE (AFU_ORTHOLOGUE AFUA_6G08340)-RELATED"/>
    <property type="match status" value="1"/>
</dbReference>
<keyword evidence="4 7" id="KW-1133">Transmembrane helix</keyword>
<accession>A0A6A6EAY4</accession>
<keyword evidence="3 7" id="KW-0812">Transmembrane</keyword>
<dbReference type="GO" id="GO:0016020">
    <property type="term" value="C:membrane"/>
    <property type="evidence" value="ECO:0007669"/>
    <property type="project" value="UniProtKB-SubCell"/>
</dbReference>
<evidence type="ECO:0008006" key="10">
    <source>
        <dbReference type="Google" id="ProtNLM"/>
    </source>
</evidence>
<feature type="compositionally biased region" description="Basic and acidic residues" evidence="6">
    <location>
        <begin position="403"/>
        <end position="412"/>
    </location>
</feature>
<gene>
    <name evidence="8" type="ORF">K469DRAFT_685568</name>
</gene>
<evidence type="ECO:0000256" key="5">
    <source>
        <dbReference type="ARBA" id="ARBA00023136"/>
    </source>
</evidence>
<feature type="region of interest" description="Disordered" evidence="6">
    <location>
        <begin position="384"/>
        <end position="419"/>
    </location>
</feature>
<dbReference type="AlphaFoldDB" id="A0A6A6EAY4"/>
<feature type="transmembrane region" description="Helical" evidence="7">
    <location>
        <begin position="336"/>
        <end position="358"/>
    </location>
</feature>